<dbReference type="Proteomes" id="UP000177932">
    <property type="component" value="Unassembled WGS sequence"/>
</dbReference>
<evidence type="ECO:0000259" key="3">
    <source>
        <dbReference type="Pfam" id="PF13439"/>
    </source>
</evidence>
<evidence type="ECO:0008006" key="6">
    <source>
        <dbReference type="Google" id="ProtNLM"/>
    </source>
</evidence>
<reference evidence="4 5" key="1">
    <citation type="journal article" date="2016" name="Nat. Commun.">
        <title>Thousands of microbial genomes shed light on interconnected biogeochemical processes in an aquifer system.</title>
        <authorList>
            <person name="Anantharaman K."/>
            <person name="Brown C.T."/>
            <person name="Hug L.A."/>
            <person name="Sharon I."/>
            <person name="Castelle C.J."/>
            <person name="Probst A.J."/>
            <person name="Thomas B.C."/>
            <person name="Singh A."/>
            <person name="Wilkins M.J."/>
            <person name="Karaoz U."/>
            <person name="Brodie E.L."/>
            <person name="Williams K.H."/>
            <person name="Hubbard S.S."/>
            <person name="Banfield J.F."/>
        </authorList>
    </citation>
    <scope>NUCLEOTIDE SEQUENCE [LARGE SCALE GENOMIC DNA]</scope>
</reference>
<evidence type="ECO:0000313" key="4">
    <source>
        <dbReference type="EMBL" id="OGZ57705.1"/>
    </source>
</evidence>
<evidence type="ECO:0000256" key="1">
    <source>
        <dbReference type="ARBA" id="ARBA00022679"/>
    </source>
</evidence>
<proteinExistence type="predicted"/>
<dbReference type="GO" id="GO:0016757">
    <property type="term" value="F:glycosyltransferase activity"/>
    <property type="evidence" value="ECO:0007669"/>
    <property type="project" value="InterPro"/>
</dbReference>
<sequence>MIIGIDIRSLSGGAYTGLGEYTRNILKYMTNADILKKLGLDDIKFKLFFNAKTQKPDMAFLGESKNIEKYFFGYPNKYFSFSTRFFKSPKIDKMIGGADIFFNPHFIFSPLSKKCRSVITFHDLSFERYPEFFDKKRKLWHFSNFPRDQARRADRLIAMSESTAYDLYDVYGINPKKIFIVYSGVNEDFFAEKSGSELAYVKMKYGLPDKFILSLSTIEPRKNVYGTIKAFELFKESSGREDMKLVIAGKPGWLYEKIFTAIKSSKFRDDIIYVGFVDDADKPGLYRLAEIFVYPSIYEGFGFPPLEAMASGTPVITSACSSLPEVVEDAAVLVDPFNISDIAWMLGELTEDKRVKDMFSAKGVIQAKKFSWKKSAEETLKVLIG</sequence>
<dbReference type="PANTHER" id="PTHR46401">
    <property type="entry name" value="GLYCOSYLTRANSFERASE WBBK-RELATED"/>
    <property type="match status" value="1"/>
</dbReference>
<dbReference type="AlphaFoldDB" id="A0A1G2H5F5"/>
<protein>
    <recommendedName>
        <fullName evidence="6">Glycosyl transferase family 1 domain-containing protein</fullName>
    </recommendedName>
</protein>
<organism evidence="4 5">
    <name type="scientific">Candidatus Spechtbacteria bacterium RIFCSPHIGHO2_01_FULL_43_30</name>
    <dbReference type="NCBI Taxonomy" id="1802158"/>
    <lineage>
        <taxon>Bacteria</taxon>
        <taxon>Candidatus Spechtiibacteriota</taxon>
    </lineage>
</organism>
<dbReference type="STRING" id="1802158.A2827_00220"/>
<dbReference type="Gene3D" id="3.40.50.2000">
    <property type="entry name" value="Glycogen Phosphorylase B"/>
    <property type="match status" value="2"/>
</dbReference>
<keyword evidence="1" id="KW-0808">Transferase</keyword>
<dbReference type="InterPro" id="IPR028098">
    <property type="entry name" value="Glyco_trans_4-like_N"/>
</dbReference>
<dbReference type="SUPFAM" id="SSF53756">
    <property type="entry name" value="UDP-Glycosyltransferase/glycogen phosphorylase"/>
    <property type="match status" value="1"/>
</dbReference>
<feature type="domain" description="Glycosyltransferase subfamily 4-like N-terminal" evidence="3">
    <location>
        <begin position="80"/>
        <end position="188"/>
    </location>
</feature>
<dbReference type="InterPro" id="IPR001296">
    <property type="entry name" value="Glyco_trans_1"/>
</dbReference>
<name>A0A1G2H5F5_9BACT</name>
<dbReference type="CDD" id="cd03809">
    <property type="entry name" value="GT4_MtfB-like"/>
    <property type="match status" value="1"/>
</dbReference>
<dbReference type="Pfam" id="PF00534">
    <property type="entry name" value="Glycos_transf_1"/>
    <property type="match status" value="1"/>
</dbReference>
<comment type="caution">
    <text evidence="4">The sequence shown here is derived from an EMBL/GenBank/DDBJ whole genome shotgun (WGS) entry which is preliminary data.</text>
</comment>
<feature type="domain" description="Glycosyl transferase family 1" evidence="2">
    <location>
        <begin position="209"/>
        <end position="360"/>
    </location>
</feature>
<accession>A0A1G2H5F5</accession>
<dbReference type="EMBL" id="MHOD01000024">
    <property type="protein sequence ID" value="OGZ57705.1"/>
    <property type="molecule type" value="Genomic_DNA"/>
</dbReference>
<dbReference type="FunFam" id="3.40.50.2000:FF:000119">
    <property type="entry name" value="Glycosyl transferase group 1"/>
    <property type="match status" value="1"/>
</dbReference>
<evidence type="ECO:0000259" key="2">
    <source>
        <dbReference type="Pfam" id="PF00534"/>
    </source>
</evidence>
<dbReference type="PANTHER" id="PTHR46401:SF2">
    <property type="entry name" value="GLYCOSYLTRANSFERASE WBBK-RELATED"/>
    <property type="match status" value="1"/>
</dbReference>
<dbReference type="Pfam" id="PF13439">
    <property type="entry name" value="Glyco_transf_4"/>
    <property type="match status" value="1"/>
</dbReference>
<evidence type="ECO:0000313" key="5">
    <source>
        <dbReference type="Proteomes" id="UP000177932"/>
    </source>
</evidence>
<dbReference type="GO" id="GO:0009103">
    <property type="term" value="P:lipopolysaccharide biosynthetic process"/>
    <property type="evidence" value="ECO:0007669"/>
    <property type="project" value="TreeGrafter"/>
</dbReference>
<gene>
    <name evidence="4" type="ORF">A2827_00220</name>
</gene>